<sequence length="826" mass="89179">MSRIGLYQQGMWFNNTVGRESGAYNIPLLFRVAGEVSVESLELAVRDVALRHESLRTVYPLSGGGPVRHIVAAADCAPDFARIPCSVGELDDAVSAESERGFSLEEEAGIRVRLFDLGGGESGLLIVLHHIAGDTDSLGPLARDLSTAYAARRRGHAPVWTDLPSTYSDFVERQRVAVGSEEDPFSRMSDQLAFWAKQLNGLREEVPLPADRPRPVKVSGEGAWIDLPLPGRVLKGLRALAADAGGTLSTGLRAAVACALSRLGAGEDIAIGGVASARDGEDLRDVVGCFVNTWVSRVDVSGSPGFREVLQRVVGHDAQAYNNLDVPFDAVVGRLNPLRALSHNPLFQVMVTVEDQGSPELRLTGATTVHEPVKADSVKLDLEFAFELEDDGCLCRLGYSTDLFDEETARSILGTLVRLLDQVLADPGVPLPRVDVLHEADRRRLLDEWNVTEEAFPAVSFPELFHEQAVRTPQRPALVFEGERLTFAELDEVSDRIAEALRDRGAGTGNVVGVALPRSADSVTALLGVLKSGAVYMPLDPQSPAERIARQVEQADAALIVTADRSDGFGPREVPVVSLDALRSGRRAPGRPRRIDPSEPAYLIYTSGSTGAPKGVMVEHGSLANLFANHRRYVFNAAEHGRGKEWLAGMHTSSFYGDMSWTPLLWLVDGHTLHVMGEDDRRDIATLRDYAIEHGIDLMDTTPSFARQMVDQGFFEKGTSLAILGIGGENTDPDLWNALRGVEGMKCFNTYGPTEFTVDCLVGAFDEEERPAVGRPIANSKVYVLDGGLVPVPPGVVGELYVAGAGLARGYVGQPGLTAERFVACP</sequence>
<dbReference type="Gene3D" id="2.30.38.10">
    <property type="entry name" value="Luciferase, Domain 3"/>
    <property type="match status" value="1"/>
</dbReference>
<dbReference type="InterPro" id="IPR023213">
    <property type="entry name" value="CAT-like_dom_sf"/>
</dbReference>
<dbReference type="PROSITE" id="PS00455">
    <property type="entry name" value="AMP_BINDING"/>
    <property type="match status" value="1"/>
</dbReference>
<dbReference type="InterPro" id="IPR001242">
    <property type="entry name" value="Condensation_dom"/>
</dbReference>
<dbReference type="EMBL" id="JAAXPG010000035">
    <property type="protein sequence ID" value="NKZ01376.1"/>
    <property type="molecule type" value="Genomic_DNA"/>
</dbReference>
<name>A0A7X6MI25_9ACTN</name>
<dbReference type="GO" id="GO:0031177">
    <property type="term" value="F:phosphopantetheine binding"/>
    <property type="evidence" value="ECO:0007669"/>
    <property type="project" value="TreeGrafter"/>
</dbReference>
<feature type="domain" description="Condensation" evidence="2">
    <location>
        <begin position="7"/>
        <end position="446"/>
    </location>
</feature>
<dbReference type="PANTHER" id="PTHR45527">
    <property type="entry name" value="NONRIBOSOMAL PEPTIDE SYNTHETASE"/>
    <property type="match status" value="1"/>
</dbReference>
<feature type="domain" description="AMP-dependent synthetase/ligase" evidence="1">
    <location>
        <begin position="465"/>
        <end position="811"/>
    </location>
</feature>
<evidence type="ECO:0000259" key="2">
    <source>
        <dbReference type="Pfam" id="PF00668"/>
    </source>
</evidence>
<proteinExistence type="predicted"/>
<dbReference type="InterPro" id="IPR020845">
    <property type="entry name" value="AMP-binding_CS"/>
</dbReference>
<dbReference type="GO" id="GO:0008610">
    <property type="term" value="P:lipid biosynthetic process"/>
    <property type="evidence" value="ECO:0007669"/>
    <property type="project" value="UniProtKB-ARBA"/>
</dbReference>
<keyword evidence="4" id="KW-1185">Reference proteome</keyword>
<dbReference type="GO" id="GO:0043041">
    <property type="term" value="P:amino acid activation for nonribosomal peptide biosynthetic process"/>
    <property type="evidence" value="ECO:0007669"/>
    <property type="project" value="TreeGrafter"/>
</dbReference>
<dbReference type="Gene3D" id="3.30.559.10">
    <property type="entry name" value="Chloramphenicol acetyltransferase-like domain"/>
    <property type="match status" value="1"/>
</dbReference>
<evidence type="ECO:0000259" key="1">
    <source>
        <dbReference type="Pfam" id="PF00501"/>
    </source>
</evidence>
<dbReference type="Pfam" id="PF00501">
    <property type="entry name" value="AMP-binding"/>
    <property type="match status" value="1"/>
</dbReference>
<dbReference type="AlphaFoldDB" id="A0A7X6MI25"/>
<evidence type="ECO:0000313" key="4">
    <source>
        <dbReference type="Proteomes" id="UP000553209"/>
    </source>
</evidence>
<evidence type="ECO:0000313" key="3">
    <source>
        <dbReference type="EMBL" id="NKZ01376.1"/>
    </source>
</evidence>
<protein>
    <submittedName>
        <fullName evidence="3">AMP-binding protein</fullName>
    </submittedName>
</protein>
<dbReference type="Gene3D" id="3.40.50.980">
    <property type="match status" value="2"/>
</dbReference>
<gene>
    <name evidence="3" type="ORF">HGB44_27425</name>
</gene>
<dbReference type="SUPFAM" id="SSF52777">
    <property type="entry name" value="CoA-dependent acyltransferases"/>
    <property type="match status" value="2"/>
</dbReference>
<accession>A0A7X6MI25</accession>
<feature type="non-terminal residue" evidence="3">
    <location>
        <position position="826"/>
    </location>
</feature>
<dbReference type="PANTHER" id="PTHR45527:SF1">
    <property type="entry name" value="FATTY ACID SYNTHASE"/>
    <property type="match status" value="1"/>
</dbReference>
<dbReference type="Pfam" id="PF00668">
    <property type="entry name" value="Condensation"/>
    <property type="match status" value="1"/>
</dbReference>
<dbReference type="InterPro" id="IPR000873">
    <property type="entry name" value="AMP-dep_synth/lig_dom"/>
</dbReference>
<reference evidence="3 4" key="1">
    <citation type="submission" date="2020-04" db="EMBL/GenBank/DDBJ databases">
        <title>MicrobeNet Type strains.</title>
        <authorList>
            <person name="Nicholson A.C."/>
        </authorList>
    </citation>
    <scope>NUCLEOTIDE SEQUENCE [LARGE SCALE GENOMIC DNA]</scope>
    <source>
        <strain evidence="3 4">ATCC 23612</strain>
    </source>
</reference>
<dbReference type="GO" id="GO:0005737">
    <property type="term" value="C:cytoplasm"/>
    <property type="evidence" value="ECO:0007669"/>
    <property type="project" value="TreeGrafter"/>
</dbReference>
<dbReference type="Gene3D" id="3.30.559.30">
    <property type="entry name" value="Nonribosomal peptide synthetase, condensation domain"/>
    <property type="match status" value="1"/>
</dbReference>
<organism evidence="3 4">
    <name type="scientific">Nocardiopsis alborubida</name>
    <dbReference type="NCBI Taxonomy" id="146802"/>
    <lineage>
        <taxon>Bacteria</taxon>
        <taxon>Bacillati</taxon>
        <taxon>Actinomycetota</taxon>
        <taxon>Actinomycetes</taxon>
        <taxon>Streptosporangiales</taxon>
        <taxon>Nocardiopsidaceae</taxon>
        <taxon>Nocardiopsis</taxon>
    </lineage>
</organism>
<dbReference type="Proteomes" id="UP000553209">
    <property type="component" value="Unassembled WGS sequence"/>
</dbReference>
<dbReference type="GO" id="GO:0044550">
    <property type="term" value="P:secondary metabolite biosynthetic process"/>
    <property type="evidence" value="ECO:0007669"/>
    <property type="project" value="TreeGrafter"/>
</dbReference>
<comment type="caution">
    <text evidence="3">The sequence shown here is derived from an EMBL/GenBank/DDBJ whole genome shotgun (WGS) entry which is preliminary data.</text>
</comment>
<dbReference type="GO" id="GO:0003824">
    <property type="term" value="F:catalytic activity"/>
    <property type="evidence" value="ECO:0007669"/>
    <property type="project" value="InterPro"/>
</dbReference>
<dbReference type="SUPFAM" id="SSF56801">
    <property type="entry name" value="Acetyl-CoA synthetase-like"/>
    <property type="match status" value="1"/>
</dbReference>
<dbReference type="CDD" id="cd19540">
    <property type="entry name" value="LCL_NRPS-like"/>
    <property type="match status" value="1"/>
</dbReference>